<dbReference type="PRINTS" id="PR01042">
    <property type="entry name" value="TRNASYNTHASP"/>
</dbReference>
<dbReference type="GO" id="GO:0005524">
    <property type="term" value="F:ATP binding"/>
    <property type="evidence" value="ECO:0007669"/>
    <property type="project" value="UniProtKB-UniRule"/>
</dbReference>
<evidence type="ECO:0000256" key="6">
    <source>
        <dbReference type="ARBA" id="ARBA00022917"/>
    </source>
</evidence>
<dbReference type="InterPro" id="IPR047089">
    <property type="entry name" value="Asp-tRNA-ligase_1_N"/>
</dbReference>
<dbReference type="GO" id="GO:0004815">
    <property type="term" value="F:aspartate-tRNA ligase activity"/>
    <property type="evidence" value="ECO:0007669"/>
    <property type="project" value="UniProtKB-UniRule"/>
</dbReference>
<keyword evidence="6 8" id="KW-0648">Protein biosynthesis</keyword>
<dbReference type="CDD" id="cd00777">
    <property type="entry name" value="AspRS_core"/>
    <property type="match status" value="1"/>
</dbReference>
<dbReference type="Pfam" id="PF01336">
    <property type="entry name" value="tRNA_anti-codon"/>
    <property type="match status" value="1"/>
</dbReference>
<evidence type="ECO:0000256" key="7">
    <source>
        <dbReference type="ARBA" id="ARBA00023146"/>
    </source>
</evidence>
<dbReference type="SUPFAM" id="SSF50249">
    <property type="entry name" value="Nucleic acid-binding proteins"/>
    <property type="match status" value="1"/>
</dbReference>
<comment type="similarity">
    <text evidence="1 8">Belongs to the class-II aminoacyl-tRNA synthetase family. Type 1 subfamily.</text>
</comment>
<dbReference type="InterPro" id="IPR004365">
    <property type="entry name" value="NA-bd_OB_tRNA"/>
</dbReference>
<feature type="domain" description="Aminoacyl-transfer RNA synthetases class-II family profile" evidence="9">
    <location>
        <begin position="135"/>
        <end position="542"/>
    </location>
</feature>
<gene>
    <name evidence="8 10" type="primary">aspS</name>
    <name evidence="10" type="ORF">IAC78_00085</name>
</gene>
<dbReference type="InterPro" id="IPR006195">
    <property type="entry name" value="aa-tRNA-synth_II"/>
</dbReference>
<dbReference type="InterPro" id="IPR047090">
    <property type="entry name" value="AspRS_core"/>
</dbReference>
<keyword evidence="7 8" id="KW-0030">Aminoacyl-tRNA synthetase</keyword>
<comment type="catalytic activity">
    <reaction evidence="8">
        <text>tRNA(Asp) + L-aspartate + ATP = L-aspartyl-tRNA(Asp) + AMP + diphosphate</text>
        <dbReference type="Rhea" id="RHEA:19649"/>
        <dbReference type="Rhea" id="RHEA-COMP:9660"/>
        <dbReference type="Rhea" id="RHEA-COMP:9678"/>
        <dbReference type="ChEBI" id="CHEBI:29991"/>
        <dbReference type="ChEBI" id="CHEBI:30616"/>
        <dbReference type="ChEBI" id="CHEBI:33019"/>
        <dbReference type="ChEBI" id="CHEBI:78442"/>
        <dbReference type="ChEBI" id="CHEBI:78516"/>
        <dbReference type="ChEBI" id="CHEBI:456215"/>
        <dbReference type="EC" id="6.1.1.12"/>
    </reaction>
</comment>
<reference evidence="10" key="2">
    <citation type="journal article" date="2021" name="PeerJ">
        <title>Extensive microbial diversity within the chicken gut microbiome revealed by metagenomics and culture.</title>
        <authorList>
            <person name="Gilroy R."/>
            <person name="Ravi A."/>
            <person name="Getino M."/>
            <person name="Pursley I."/>
            <person name="Horton D.L."/>
            <person name="Alikhan N.F."/>
            <person name="Baker D."/>
            <person name="Gharbi K."/>
            <person name="Hall N."/>
            <person name="Watson M."/>
            <person name="Adriaenssens E.M."/>
            <person name="Foster-Nyarko E."/>
            <person name="Jarju S."/>
            <person name="Secka A."/>
            <person name="Antonio M."/>
            <person name="Oren A."/>
            <person name="Chaudhuri R.R."/>
            <person name="La Ragione R."/>
            <person name="Hildebrand F."/>
            <person name="Pallen M.J."/>
        </authorList>
    </citation>
    <scope>NUCLEOTIDE SEQUENCE</scope>
    <source>
        <strain evidence="10">1748</strain>
    </source>
</reference>
<dbReference type="SUPFAM" id="SSF55681">
    <property type="entry name" value="Class II aaRS and biotin synthetases"/>
    <property type="match status" value="1"/>
</dbReference>
<dbReference type="GO" id="GO:0016740">
    <property type="term" value="F:transferase activity"/>
    <property type="evidence" value="ECO:0007669"/>
    <property type="project" value="UniProtKB-ARBA"/>
</dbReference>
<evidence type="ECO:0000256" key="1">
    <source>
        <dbReference type="ARBA" id="ARBA00006303"/>
    </source>
</evidence>
<keyword evidence="4 8" id="KW-0547">Nucleotide-binding</keyword>
<feature type="region of interest" description="Aspartate" evidence="8">
    <location>
        <begin position="192"/>
        <end position="195"/>
    </location>
</feature>
<evidence type="ECO:0000313" key="11">
    <source>
        <dbReference type="Proteomes" id="UP000823629"/>
    </source>
</evidence>
<feature type="binding site" evidence="8">
    <location>
        <position position="476"/>
    </location>
    <ligand>
        <name>L-aspartate</name>
        <dbReference type="ChEBI" id="CHEBI:29991"/>
    </ligand>
</feature>
<dbReference type="PROSITE" id="PS50862">
    <property type="entry name" value="AA_TRNA_LIGASE_II"/>
    <property type="match status" value="1"/>
</dbReference>
<comment type="subcellular location">
    <subcellularLocation>
        <location evidence="8">Cytoplasm</location>
    </subcellularLocation>
</comment>
<name>A0A9D9D4U4_9BACL</name>
<evidence type="ECO:0000256" key="2">
    <source>
        <dbReference type="ARBA" id="ARBA00022490"/>
    </source>
</evidence>
<dbReference type="InterPro" id="IPR029351">
    <property type="entry name" value="GAD_dom"/>
</dbReference>
<feature type="binding site" evidence="8">
    <location>
        <position position="469"/>
    </location>
    <ligand>
        <name>ATP</name>
        <dbReference type="ChEBI" id="CHEBI:30616"/>
    </ligand>
</feature>
<dbReference type="PANTHER" id="PTHR22594">
    <property type="entry name" value="ASPARTYL/LYSYL-TRNA SYNTHETASE"/>
    <property type="match status" value="1"/>
</dbReference>
<dbReference type="GO" id="GO:0005737">
    <property type="term" value="C:cytoplasm"/>
    <property type="evidence" value="ECO:0007669"/>
    <property type="project" value="UniProtKB-SubCell"/>
</dbReference>
<dbReference type="Gene3D" id="3.30.1360.30">
    <property type="entry name" value="GAD-like domain"/>
    <property type="match status" value="1"/>
</dbReference>
<dbReference type="AlphaFoldDB" id="A0A9D9D4U4"/>
<feature type="binding site" evidence="8">
    <location>
        <position position="168"/>
    </location>
    <ligand>
        <name>L-aspartate</name>
        <dbReference type="ChEBI" id="CHEBI:29991"/>
    </ligand>
</feature>
<evidence type="ECO:0000259" key="9">
    <source>
        <dbReference type="PROSITE" id="PS50862"/>
    </source>
</evidence>
<reference evidence="10" key="1">
    <citation type="submission" date="2020-10" db="EMBL/GenBank/DDBJ databases">
        <authorList>
            <person name="Gilroy R."/>
        </authorList>
    </citation>
    <scope>NUCLEOTIDE SEQUENCE</scope>
    <source>
        <strain evidence="10">1748</strain>
    </source>
</reference>
<dbReference type="NCBIfam" id="TIGR00459">
    <property type="entry name" value="aspS_bact"/>
    <property type="match status" value="1"/>
</dbReference>
<dbReference type="InterPro" id="IPR004115">
    <property type="entry name" value="GAD-like_sf"/>
</dbReference>
<evidence type="ECO:0000256" key="4">
    <source>
        <dbReference type="ARBA" id="ARBA00022741"/>
    </source>
</evidence>
<dbReference type="PANTHER" id="PTHR22594:SF5">
    <property type="entry name" value="ASPARTATE--TRNA LIGASE, MITOCHONDRIAL"/>
    <property type="match status" value="1"/>
</dbReference>
<dbReference type="CDD" id="cd04317">
    <property type="entry name" value="EcAspRS_like_N"/>
    <property type="match status" value="1"/>
</dbReference>
<feature type="binding site" evidence="8">
    <location>
        <position position="214"/>
    </location>
    <ligand>
        <name>L-aspartate</name>
        <dbReference type="ChEBI" id="CHEBI:29991"/>
    </ligand>
</feature>
<evidence type="ECO:0000256" key="8">
    <source>
        <dbReference type="HAMAP-Rule" id="MF_00044"/>
    </source>
</evidence>
<dbReference type="InterPro" id="IPR045864">
    <property type="entry name" value="aa-tRNA-synth_II/BPL/LPL"/>
</dbReference>
<evidence type="ECO:0000256" key="3">
    <source>
        <dbReference type="ARBA" id="ARBA00022598"/>
    </source>
</evidence>
<dbReference type="EMBL" id="JADING010000002">
    <property type="protein sequence ID" value="MBO8413869.1"/>
    <property type="molecule type" value="Genomic_DNA"/>
</dbReference>
<organism evidence="10 11">
    <name type="scientific">Candidatus Scatoplasma merdavium</name>
    <dbReference type="NCBI Taxonomy" id="2840932"/>
    <lineage>
        <taxon>Bacteria</taxon>
        <taxon>Bacillati</taxon>
        <taxon>Bacillota</taxon>
        <taxon>Bacilli</taxon>
        <taxon>Bacillales</taxon>
        <taxon>Candidatus Scatoplasma</taxon>
    </lineage>
</organism>
<dbReference type="InterPro" id="IPR004524">
    <property type="entry name" value="Asp-tRNA-ligase_1"/>
</dbReference>
<feature type="binding site" evidence="8">
    <location>
        <position position="223"/>
    </location>
    <ligand>
        <name>ATP</name>
        <dbReference type="ChEBI" id="CHEBI:30616"/>
    </ligand>
</feature>
<protein>
    <recommendedName>
        <fullName evidence="8">Aspartate--tRNA ligase</fullName>
        <ecNumber evidence="8">6.1.1.12</ecNumber>
    </recommendedName>
    <alternativeName>
        <fullName evidence="8">Aspartyl-tRNA synthetase</fullName>
        <shortName evidence="8">AspRS</shortName>
    </alternativeName>
</protein>
<keyword evidence="3 8" id="KW-0436">Ligase</keyword>
<comment type="caution">
    <text evidence="10">The sequence shown here is derived from an EMBL/GenBank/DDBJ whole genome shotgun (WGS) entry which is preliminary data.</text>
</comment>
<evidence type="ECO:0000256" key="5">
    <source>
        <dbReference type="ARBA" id="ARBA00022840"/>
    </source>
</evidence>
<proteinExistence type="inferred from homology"/>
<dbReference type="Pfam" id="PF02938">
    <property type="entry name" value="GAD"/>
    <property type="match status" value="1"/>
</dbReference>
<evidence type="ECO:0000313" key="10">
    <source>
        <dbReference type="EMBL" id="MBO8413869.1"/>
    </source>
</evidence>
<feature type="binding site" evidence="8">
    <location>
        <begin position="521"/>
        <end position="524"/>
    </location>
    <ligand>
        <name>ATP</name>
        <dbReference type="ChEBI" id="CHEBI:30616"/>
    </ligand>
</feature>
<dbReference type="EC" id="6.1.1.12" evidence="8"/>
<keyword evidence="2 8" id="KW-0963">Cytoplasm</keyword>
<dbReference type="InterPro" id="IPR002312">
    <property type="entry name" value="Asp/Asn-tRNA-synth_IIb"/>
</dbReference>
<comment type="subunit">
    <text evidence="8">Homodimer.</text>
</comment>
<dbReference type="GO" id="GO:0006422">
    <property type="term" value="P:aspartyl-tRNA aminoacylation"/>
    <property type="evidence" value="ECO:0007669"/>
    <property type="project" value="UniProtKB-UniRule"/>
</dbReference>
<dbReference type="NCBIfam" id="NF001750">
    <property type="entry name" value="PRK00476.1"/>
    <property type="match status" value="1"/>
</dbReference>
<comment type="function">
    <text evidence="8">Catalyzes the attachment of L-aspartate to tRNA(Asp) in a two-step reaction: L-aspartate is first activated by ATP to form Asp-AMP and then transferred to the acceptor end of tRNA(Asp).</text>
</comment>
<keyword evidence="5 8" id="KW-0067">ATP-binding</keyword>
<dbReference type="HAMAP" id="MF_00044">
    <property type="entry name" value="Asp_tRNA_synth_type1"/>
    <property type="match status" value="1"/>
</dbReference>
<dbReference type="Pfam" id="PF00152">
    <property type="entry name" value="tRNA-synt_2"/>
    <property type="match status" value="1"/>
</dbReference>
<dbReference type="GO" id="GO:0003676">
    <property type="term" value="F:nucleic acid binding"/>
    <property type="evidence" value="ECO:0007669"/>
    <property type="project" value="InterPro"/>
</dbReference>
<feature type="binding site" evidence="8">
    <location>
        <begin position="214"/>
        <end position="216"/>
    </location>
    <ligand>
        <name>ATP</name>
        <dbReference type="ChEBI" id="CHEBI:30616"/>
    </ligand>
</feature>
<dbReference type="GO" id="GO:0140096">
    <property type="term" value="F:catalytic activity, acting on a protein"/>
    <property type="evidence" value="ECO:0007669"/>
    <property type="project" value="UniProtKB-ARBA"/>
</dbReference>
<dbReference type="InterPro" id="IPR012340">
    <property type="entry name" value="NA-bd_OB-fold"/>
</dbReference>
<dbReference type="Proteomes" id="UP000823629">
    <property type="component" value="Unassembled WGS sequence"/>
</dbReference>
<sequence>MLYTNNCSELTKNDVDKEVVLCGWVHKIRNFGKFAFVDLRDRYGITQLSLTGEQYSASNLKNEDCIRVKGKVVIRQDPNPNIPTGQIEIKVSDIEVFSHSQLTPFIIDDKTDALEDTRLKSRYLDLRRPCLQKNLTIRHKMLKAARDYLESESFLEIETPTLVKSTPEGARDYLVPSRIKKGCFYALPQSPQIYKQLLMISGLEKYYQVARCYRDEDQRADRQPEFTQIDVEMSFCQREDVLNVIESLLKKIFKDSISYSLPDFERISYKDAIASYGSDKPDMRFDMLLKDLYPILSKSEFAGFKDGYVKGFVVSDGAKLASRKVQDKDNELLKKYNLKGIYIKVENSSLTGSIVKFFSEDLQREIISSLDLKEGDLLIVANSNNYERLSLGLGALRIEYAKKLNLLSPDCFKPCFVLDWPMFEKKEDGTYESLSNPFTRPRDEDVYLLDSEPEKVLSYAYDTVINGLELSSGSLRIYSGEMQKKVFDLLGLSQEDIKKRFGFFVDAFNYGTPPHGGFALGVDRIAMLLCKTDNVRDVIAFPKNLSATDMMAECPSQVPQESLDILGLKIVGDDHGNEI</sequence>
<dbReference type="Gene3D" id="2.40.50.140">
    <property type="entry name" value="Nucleic acid-binding proteins"/>
    <property type="match status" value="1"/>
</dbReference>
<dbReference type="SUPFAM" id="SSF55261">
    <property type="entry name" value="GAD domain-like"/>
    <property type="match status" value="1"/>
</dbReference>
<comment type="caution">
    <text evidence="8">Lacks conserved residue(s) required for the propagation of feature annotation.</text>
</comment>
<accession>A0A9D9D4U4</accession>
<dbReference type="Gene3D" id="3.30.930.10">
    <property type="entry name" value="Bira Bifunctional Protein, Domain 2"/>
    <property type="match status" value="1"/>
</dbReference>
<dbReference type="InterPro" id="IPR004364">
    <property type="entry name" value="Aa-tRNA-synt_II"/>
</dbReference>